<dbReference type="GO" id="GO:0006355">
    <property type="term" value="P:regulation of DNA-templated transcription"/>
    <property type="evidence" value="ECO:0007669"/>
    <property type="project" value="InterPro"/>
</dbReference>
<dbReference type="InterPro" id="IPR036281">
    <property type="entry name" value="SinR/SinI_dimer_dom_sf"/>
</dbReference>
<name>A0A2N5GJI3_9BACI</name>
<dbReference type="Pfam" id="PF08671">
    <property type="entry name" value="SinI"/>
    <property type="match status" value="1"/>
</dbReference>
<evidence type="ECO:0000313" key="5">
    <source>
        <dbReference type="Proteomes" id="UP000235114"/>
    </source>
</evidence>
<reference evidence="3 5" key="2">
    <citation type="submission" date="2017-12" db="EMBL/GenBank/DDBJ databases">
        <title>Comparative Functional Genomics of Dry Heat Resistant strains isolated from the Viking Spacecraft.</title>
        <authorList>
            <person name="Seuylemezian A."/>
            <person name="Cooper K."/>
            <person name="Vaishampayan P."/>
        </authorList>
    </citation>
    <scope>NUCLEOTIDE SEQUENCE [LARGE SCALE GENOMIC DNA]</scope>
    <source>
        <strain evidence="3 5">ATCC 29669</strain>
    </source>
</reference>
<dbReference type="Proteomes" id="UP000234951">
    <property type="component" value="Unassembled WGS sequence"/>
</dbReference>
<proteinExistence type="predicted"/>
<sequence length="50" mass="5950">MLAGVKESFDEIDLEWMLLIIEAKELGLKKEDIRNFLNDHFMREVAVENR</sequence>
<evidence type="ECO:0000259" key="1">
    <source>
        <dbReference type="PROSITE" id="PS51500"/>
    </source>
</evidence>
<dbReference type="Proteomes" id="UP000235114">
    <property type="component" value="Unassembled WGS sequence"/>
</dbReference>
<dbReference type="PROSITE" id="PS51500">
    <property type="entry name" value="SIN"/>
    <property type="match status" value="1"/>
</dbReference>
<dbReference type="RefSeq" id="WP_101578272.1">
    <property type="nucleotide sequence ID" value="NZ_PGVA01000036.1"/>
</dbReference>
<gene>
    <name evidence="2" type="ORF">CU635_15380</name>
    <name evidence="3" type="ORF">CVD25_15735</name>
</gene>
<keyword evidence="5" id="KW-1185">Reference proteome</keyword>
<dbReference type="EMBL" id="PGVA01000036">
    <property type="protein sequence ID" value="PLR81351.1"/>
    <property type="molecule type" value="Genomic_DNA"/>
</dbReference>
<evidence type="ECO:0000313" key="4">
    <source>
        <dbReference type="Proteomes" id="UP000234951"/>
    </source>
</evidence>
<comment type="caution">
    <text evidence="2">The sequence shown here is derived from an EMBL/GenBank/DDBJ whole genome shotgun (WGS) entry which is preliminary data.</text>
</comment>
<organism evidence="2 4">
    <name type="scientific">Bacillus canaveralius</name>
    <dbReference type="NCBI Taxonomy" id="1403243"/>
    <lineage>
        <taxon>Bacteria</taxon>
        <taxon>Bacillati</taxon>
        <taxon>Bacillota</taxon>
        <taxon>Bacilli</taxon>
        <taxon>Bacillales</taxon>
        <taxon>Bacillaceae</taxon>
        <taxon>Bacillus</taxon>
    </lineage>
</organism>
<dbReference type="InterPro" id="IPR010981">
    <property type="entry name" value="SinR/SinI_dimer_dom"/>
</dbReference>
<dbReference type="SUPFAM" id="SSF47406">
    <property type="entry name" value="SinR repressor dimerisation domain-like"/>
    <property type="match status" value="1"/>
</dbReference>
<reference evidence="2 4" key="1">
    <citation type="submission" date="2017-11" db="EMBL/GenBank/DDBJ databases">
        <title>Comparitive Functional Genomics of Dry Heat Resistant strains isolated from the Viking Spacecraft.</title>
        <authorList>
            <person name="Seuylemezian A."/>
            <person name="Cooper K."/>
            <person name="Vaishampayan P."/>
        </authorList>
    </citation>
    <scope>NUCLEOTIDE SEQUENCE [LARGE SCALE GENOMIC DNA]</scope>
    <source>
        <strain evidence="2 4">M4.6</strain>
    </source>
</reference>
<accession>A0A2N5GJI3</accession>
<evidence type="ECO:0000313" key="3">
    <source>
        <dbReference type="EMBL" id="PLR94954.1"/>
    </source>
</evidence>
<dbReference type="AlphaFoldDB" id="A0A2N5GJI3"/>
<evidence type="ECO:0000313" key="2">
    <source>
        <dbReference type="EMBL" id="PLR81351.1"/>
    </source>
</evidence>
<dbReference type="GO" id="GO:0046983">
    <property type="term" value="F:protein dimerization activity"/>
    <property type="evidence" value="ECO:0007669"/>
    <property type="project" value="InterPro"/>
</dbReference>
<dbReference type="OrthoDB" id="2918623at2"/>
<dbReference type="EMBL" id="PGVD01000045">
    <property type="protein sequence ID" value="PLR94954.1"/>
    <property type="molecule type" value="Genomic_DNA"/>
</dbReference>
<protein>
    <recommendedName>
        <fullName evidence="1">Sin domain-containing protein</fullName>
    </recommendedName>
</protein>
<feature type="domain" description="Sin" evidence="1">
    <location>
        <begin position="3"/>
        <end position="41"/>
    </location>
</feature>